<keyword evidence="2" id="KW-0813">Transport</keyword>
<comment type="subcellular location">
    <subcellularLocation>
        <location evidence="1">Membrane</location>
        <topology evidence="1">Multi-pass membrane protein</topology>
    </subcellularLocation>
</comment>
<keyword evidence="10" id="KW-1185">Reference proteome</keyword>
<organism evidence="9 10">
    <name type="scientific">Tetrapyrgos nigripes</name>
    <dbReference type="NCBI Taxonomy" id="182062"/>
    <lineage>
        <taxon>Eukaryota</taxon>
        <taxon>Fungi</taxon>
        <taxon>Dikarya</taxon>
        <taxon>Basidiomycota</taxon>
        <taxon>Agaricomycotina</taxon>
        <taxon>Agaricomycetes</taxon>
        <taxon>Agaricomycetidae</taxon>
        <taxon>Agaricales</taxon>
        <taxon>Marasmiineae</taxon>
        <taxon>Marasmiaceae</taxon>
        <taxon>Tetrapyrgos</taxon>
    </lineage>
</organism>
<dbReference type="Proteomes" id="UP000559256">
    <property type="component" value="Unassembled WGS sequence"/>
</dbReference>
<keyword evidence="6 8" id="KW-0472">Membrane</keyword>
<evidence type="ECO:0000256" key="4">
    <source>
        <dbReference type="ARBA" id="ARBA00022737"/>
    </source>
</evidence>
<dbReference type="Gene3D" id="1.20.1280.290">
    <property type="match status" value="1"/>
</dbReference>
<proteinExistence type="inferred from homology"/>
<sequence length="366" mass="40868">MSFLTRNLPWFIHDPGVYIIGQECYTSLVENLDIFDTHCLKYAFSKALGIAIVAGGSVMKLPQILLIVRARSARGISLPSYALETIAYAIQLAYASRNAFPFSTYGENLFLTIQNIIITHLIILYAPPTLDLASSLSPTAFIERFNPRQSQHHRHPHPIRTPTRLSLTSRTHLPSKRSNLLLCTSLTLLALLFLFTPFLTPLPLLSLLQLSTLPLSLLSKYPQIRQNYISKSTGQLSVIAVASQILGCLARLYTTTVELGWDWEGWLVGLGFGMALFLNSVLGVQLVLYWGKDVVERERLRRDIMMESGGVLSPVVEEGEMDEEGEVRDEGFVMRRSEGRMRELNMTSNGGTVVWEVPKAGGGKRD</sequence>
<dbReference type="InterPro" id="IPR016817">
    <property type="entry name" value="MannP-dilichol_defect-1"/>
</dbReference>
<feature type="transmembrane region" description="Helical" evidence="8">
    <location>
        <begin position="266"/>
        <end position="291"/>
    </location>
</feature>
<name>A0A8H5LY63_9AGAR</name>
<protein>
    <recommendedName>
        <fullName evidence="11">Mannose-P-dolichol utilization defect 1 protein homolog</fullName>
    </recommendedName>
</protein>
<feature type="transmembrane region" description="Helical" evidence="8">
    <location>
        <begin position="180"/>
        <end position="198"/>
    </location>
</feature>
<comment type="similarity">
    <text evidence="7">Belongs to the MPDU1 (TC 2.A.43.3) family.</text>
</comment>
<dbReference type="InterPro" id="IPR006603">
    <property type="entry name" value="PQ-loop_rpt"/>
</dbReference>
<keyword evidence="4" id="KW-0677">Repeat</keyword>
<dbReference type="OrthoDB" id="271506at2759"/>
<evidence type="ECO:0000256" key="3">
    <source>
        <dbReference type="ARBA" id="ARBA00022692"/>
    </source>
</evidence>
<dbReference type="EMBL" id="JAACJM010000003">
    <property type="protein sequence ID" value="KAF5373701.1"/>
    <property type="molecule type" value="Genomic_DNA"/>
</dbReference>
<keyword evidence="3 8" id="KW-0812">Transmembrane</keyword>
<evidence type="ECO:0000256" key="1">
    <source>
        <dbReference type="ARBA" id="ARBA00004141"/>
    </source>
</evidence>
<reference evidence="9 10" key="1">
    <citation type="journal article" date="2020" name="ISME J.">
        <title>Uncovering the hidden diversity of litter-decomposition mechanisms in mushroom-forming fungi.</title>
        <authorList>
            <person name="Floudas D."/>
            <person name="Bentzer J."/>
            <person name="Ahren D."/>
            <person name="Johansson T."/>
            <person name="Persson P."/>
            <person name="Tunlid A."/>
        </authorList>
    </citation>
    <scope>NUCLEOTIDE SEQUENCE [LARGE SCALE GENOMIC DNA]</scope>
    <source>
        <strain evidence="9 10">CBS 291.85</strain>
    </source>
</reference>
<evidence type="ECO:0000313" key="10">
    <source>
        <dbReference type="Proteomes" id="UP000559256"/>
    </source>
</evidence>
<evidence type="ECO:0000313" key="9">
    <source>
        <dbReference type="EMBL" id="KAF5373701.1"/>
    </source>
</evidence>
<dbReference type="GO" id="GO:0016020">
    <property type="term" value="C:membrane"/>
    <property type="evidence" value="ECO:0007669"/>
    <property type="project" value="UniProtKB-SubCell"/>
</dbReference>
<dbReference type="AlphaFoldDB" id="A0A8H5LY63"/>
<keyword evidence="5 8" id="KW-1133">Transmembrane helix</keyword>
<evidence type="ECO:0000256" key="5">
    <source>
        <dbReference type="ARBA" id="ARBA00022989"/>
    </source>
</evidence>
<dbReference type="SMART" id="SM00679">
    <property type="entry name" value="CTNS"/>
    <property type="match status" value="2"/>
</dbReference>
<accession>A0A8H5LY63</accession>
<comment type="caution">
    <text evidence="9">The sequence shown here is derived from an EMBL/GenBank/DDBJ whole genome shotgun (WGS) entry which is preliminary data.</text>
</comment>
<gene>
    <name evidence="9" type="ORF">D9758_001002</name>
</gene>
<dbReference type="FunFam" id="1.20.1280.290:FF:000006">
    <property type="entry name" value="mannose-P-dolichol utilization defect 1 protein"/>
    <property type="match status" value="1"/>
</dbReference>
<evidence type="ECO:0000256" key="8">
    <source>
        <dbReference type="SAM" id="Phobius"/>
    </source>
</evidence>
<dbReference type="Pfam" id="PF04193">
    <property type="entry name" value="PQ-loop"/>
    <property type="match status" value="2"/>
</dbReference>
<evidence type="ECO:0000256" key="6">
    <source>
        <dbReference type="ARBA" id="ARBA00023136"/>
    </source>
</evidence>
<evidence type="ECO:0000256" key="2">
    <source>
        <dbReference type="ARBA" id="ARBA00022448"/>
    </source>
</evidence>
<evidence type="ECO:0008006" key="11">
    <source>
        <dbReference type="Google" id="ProtNLM"/>
    </source>
</evidence>
<dbReference type="PANTHER" id="PTHR12226:SF2">
    <property type="entry name" value="MANNOSE-P-DOLICHOL UTILIZATION DEFECT 1 PROTEIN"/>
    <property type="match status" value="1"/>
</dbReference>
<evidence type="ECO:0000256" key="7">
    <source>
        <dbReference type="ARBA" id="ARBA00038475"/>
    </source>
</evidence>
<dbReference type="PANTHER" id="PTHR12226">
    <property type="entry name" value="MANNOSE-P-DOLICHOL UTILIZATION DEFECT 1 LEC35 -RELATED"/>
    <property type="match status" value="1"/>
</dbReference>